<reference evidence="1" key="3">
    <citation type="submission" date="2023-05" db="EMBL/GenBank/DDBJ databases">
        <authorList>
            <person name="Smith C.H."/>
        </authorList>
    </citation>
    <scope>NUCLEOTIDE SEQUENCE</scope>
    <source>
        <strain evidence="1">CHS0354</strain>
        <tissue evidence="1">Mantle</tissue>
    </source>
</reference>
<protein>
    <submittedName>
        <fullName evidence="1">Uncharacterized protein</fullName>
    </submittedName>
</protein>
<comment type="caution">
    <text evidence="1">The sequence shown here is derived from an EMBL/GenBank/DDBJ whole genome shotgun (WGS) entry which is preliminary data.</text>
</comment>
<organism evidence="1 2">
    <name type="scientific">Potamilus streckersoni</name>
    <dbReference type="NCBI Taxonomy" id="2493646"/>
    <lineage>
        <taxon>Eukaryota</taxon>
        <taxon>Metazoa</taxon>
        <taxon>Spiralia</taxon>
        <taxon>Lophotrochozoa</taxon>
        <taxon>Mollusca</taxon>
        <taxon>Bivalvia</taxon>
        <taxon>Autobranchia</taxon>
        <taxon>Heteroconchia</taxon>
        <taxon>Palaeoheterodonta</taxon>
        <taxon>Unionida</taxon>
        <taxon>Unionoidea</taxon>
        <taxon>Unionidae</taxon>
        <taxon>Ambleminae</taxon>
        <taxon>Lampsilini</taxon>
        <taxon>Potamilus</taxon>
    </lineage>
</organism>
<dbReference type="AlphaFoldDB" id="A0AAE0SU25"/>
<name>A0AAE0SU25_9BIVA</name>
<gene>
    <name evidence="1" type="ORF">CHS0354_001006</name>
</gene>
<reference evidence="1" key="1">
    <citation type="journal article" date="2021" name="Genome Biol. Evol.">
        <title>A High-Quality Reference Genome for a Parasitic Bivalve with Doubly Uniparental Inheritance (Bivalvia: Unionida).</title>
        <authorList>
            <person name="Smith C.H."/>
        </authorList>
    </citation>
    <scope>NUCLEOTIDE SEQUENCE</scope>
    <source>
        <strain evidence="1">CHS0354</strain>
    </source>
</reference>
<reference evidence="1" key="2">
    <citation type="journal article" date="2021" name="Genome Biol. Evol.">
        <title>Developing a high-quality reference genome for a parasitic bivalve with doubly uniparental inheritance (Bivalvia: Unionida).</title>
        <authorList>
            <person name="Smith C.H."/>
        </authorList>
    </citation>
    <scope>NUCLEOTIDE SEQUENCE</scope>
    <source>
        <strain evidence="1">CHS0354</strain>
        <tissue evidence="1">Mantle</tissue>
    </source>
</reference>
<accession>A0AAE0SU25</accession>
<dbReference type="Proteomes" id="UP001195483">
    <property type="component" value="Unassembled WGS sequence"/>
</dbReference>
<proteinExistence type="predicted"/>
<evidence type="ECO:0000313" key="2">
    <source>
        <dbReference type="Proteomes" id="UP001195483"/>
    </source>
</evidence>
<dbReference type="EMBL" id="JAEAOA010000107">
    <property type="protein sequence ID" value="KAK3598131.1"/>
    <property type="molecule type" value="Genomic_DNA"/>
</dbReference>
<sequence>MRTIPKSEEGSKTFETNIQSLNVENKVCPIRDRNYEISSPNPSLQDVKAVSLSDYYIAFKIGDIYDTPRCKDQQYTVVLQGNNEQLLNRTDTRSKQKSATEENNCGTEDSAIRLDYELAKQIDF</sequence>
<evidence type="ECO:0000313" key="1">
    <source>
        <dbReference type="EMBL" id="KAK3598131.1"/>
    </source>
</evidence>
<keyword evidence="2" id="KW-1185">Reference proteome</keyword>